<keyword evidence="1" id="KW-0472">Membrane</keyword>
<reference evidence="2" key="2">
    <citation type="journal article" date="2015" name="Fish Shellfish Immunol.">
        <title>Early steps in the European eel (Anguilla anguilla)-Vibrio vulnificus interaction in the gills: Role of the RtxA13 toxin.</title>
        <authorList>
            <person name="Callol A."/>
            <person name="Pajuelo D."/>
            <person name="Ebbesson L."/>
            <person name="Teles M."/>
            <person name="MacKenzie S."/>
            <person name="Amaro C."/>
        </authorList>
    </citation>
    <scope>NUCLEOTIDE SEQUENCE</scope>
</reference>
<proteinExistence type="predicted"/>
<dbReference type="AlphaFoldDB" id="A0A0E9UWT7"/>
<keyword evidence="1" id="KW-1133">Transmembrane helix</keyword>
<sequence length="40" mass="4732">MLNGFGSSISGQWFLLLCMPSFLFPYVFHFPFIFRSVLRK</sequence>
<organism evidence="2">
    <name type="scientific">Anguilla anguilla</name>
    <name type="common">European freshwater eel</name>
    <name type="synonym">Muraena anguilla</name>
    <dbReference type="NCBI Taxonomy" id="7936"/>
    <lineage>
        <taxon>Eukaryota</taxon>
        <taxon>Metazoa</taxon>
        <taxon>Chordata</taxon>
        <taxon>Craniata</taxon>
        <taxon>Vertebrata</taxon>
        <taxon>Euteleostomi</taxon>
        <taxon>Actinopterygii</taxon>
        <taxon>Neopterygii</taxon>
        <taxon>Teleostei</taxon>
        <taxon>Anguilliformes</taxon>
        <taxon>Anguillidae</taxon>
        <taxon>Anguilla</taxon>
    </lineage>
</organism>
<feature type="transmembrane region" description="Helical" evidence="1">
    <location>
        <begin position="12"/>
        <end position="34"/>
    </location>
</feature>
<dbReference type="EMBL" id="GBXM01038253">
    <property type="protein sequence ID" value="JAH70324.1"/>
    <property type="molecule type" value="Transcribed_RNA"/>
</dbReference>
<evidence type="ECO:0000313" key="2">
    <source>
        <dbReference type="EMBL" id="JAH70324.1"/>
    </source>
</evidence>
<name>A0A0E9UWT7_ANGAN</name>
<reference evidence="2" key="1">
    <citation type="submission" date="2014-11" db="EMBL/GenBank/DDBJ databases">
        <authorList>
            <person name="Amaro Gonzalez C."/>
        </authorList>
    </citation>
    <scope>NUCLEOTIDE SEQUENCE</scope>
</reference>
<keyword evidence="1" id="KW-0812">Transmembrane</keyword>
<accession>A0A0E9UWT7</accession>
<protein>
    <submittedName>
        <fullName evidence="2">Uncharacterized protein</fullName>
    </submittedName>
</protein>
<evidence type="ECO:0000256" key="1">
    <source>
        <dbReference type="SAM" id="Phobius"/>
    </source>
</evidence>